<dbReference type="EMBL" id="MCIB01000015">
    <property type="protein sequence ID" value="RKD31781.1"/>
    <property type="molecule type" value="Genomic_DNA"/>
</dbReference>
<organism evidence="1 2">
    <name type="scientific">Thermohalobacter berrensis</name>
    <dbReference type="NCBI Taxonomy" id="99594"/>
    <lineage>
        <taxon>Bacteria</taxon>
        <taxon>Bacillati</taxon>
        <taxon>Bacillota</taxon>
        <taxon>Tissierellia</taxon>
        <taxon>Tissierellales</taxon>
        <taxon>Thermohalobacteraceae</taxon>
        <taxon>Thermohalobacter</taxon>
    </lineage>
</organism>
<evidence type="ECO:0000313" key="1">
    <source>
        <dbReference type="EMBL" id="RKD31781.1"/>
    </source>
</evidence>
<reference evidence="1 2" key="1">
    <citation type="submission" date="2016-08" db="EMBL/GenBank/DDBJ databases">
        <title>Novel Firmicutes and Novel Genomes.</title>
        <authorList>
            <person name="Poppleton D.I."/>
            <person name="Gribaldo S."/>
        </authorList>
    </citation>
    <scope>NUCLEOTIDE SEQUENCE [LARGE SCALE GENOMIC DNA]</scope>
    <source>
        <strain evidence="1 2">CTT3</strain>
    </source>
</reference>
<keyword evidence="2" id="KW-1185">Reference proteome</keyword>
<dbReference type="AlphaFoldDB" id="A0A419T2V2"/>
<comment type="caution">
    <text evidence="1">The sequence shown here is derived from an EMBL/GenBank/DDBJ whole genome shotgun (WGS) entry which is preliminary data.</text>
</comment>
<accession>A0A419T2V2</accession>
<protein>
    <submittedName>
        <fullName evidence="1">Uncharacterized protein</fullName>
    </submittedName>
</protein>
<proteinExistence type="predicted"/>
<evidence type="ECO:0000313" key="2">
    <source>
        <dbReference type="Proteomes" id="UP000284177"/>
    </source>
</evidence>
<dbReference type="RefSeq" id="WP_183108785.1">
    <property type="nucleotide sequence ID" value="NZ_MCIB01000015.1"/>
</dbReference>
<dbReference type="Proteomes" id="UP000284177">
    <property type="component" value="Unassembled WGS sequence"/>
</dbReference>
<name>A0A419T2V2_9FIRM</name>
<gene>
    <name evidence="1" type="ORF">BET03_11905</name>
</gene>
<sequence length="149" mass="16522">MRIEGFFNNIKNARNTVEQLRKEGFKAYYDINDHYISDRNIERNLAGTETGPSLSDLTLNSGEETLIDRSKAPLTAADPMVSGMGGIDEVTNVNCKVVVDIESSNQDRAKQIIDDNGGSLNNPNIKTPQIKGDLDDILERAIDNIRKNI</sequence>